<gene>
    <name evidence="6" type="ORF">FM110_08090</name>
</gene>
<keyword evidence="2" id="KW-0378">Hydrolase</keyword>
<dbReference type="NCBIfam" id="NF005927">
    <property type="entry name" value="PRK07942.1"/>
    <property type="match status" value="1"/>
</dbReference>
<evidence type="ECO:0000256" key="2">
    <source>
        <dbReference type="ARBA" id="ARBA00022801"/>
    </source>
</evidence>
<keyword evidence="7" id="KW-1185">Reference proteome</keyword>
<evidence type="ECO:0000259" key="5">
    <source>
        <dbReference type="SMART" id="SM00479"/>
    </source>
</evidence>
<dbReference type="PANTHER" id="PTHR30231:SF4">
    <property type="entry name" value="PROTEIN NEN2"/>
    <property type="match status" value="1"/>
</dbReference>
<keyword evidence="1" id="KW-0540">Nuclease</keyword>
<proteinExistence type="predicted"/>
<keyword evidence="3 6" id="KW-0269">Exonuclease</keyword>
<reference evidence="6 7" key="1">
    <citation type="submission" date="2017-02" db="EMBL/GenBank/DDBJ databases">
        <authorList>
            <person name="Peterson S.W."/>
        </authorList>
    </citation>
    <scope>NUCLEOTIDE SEQUENCE [LARGE SCALE GENOMIC DNA]</scope>
    <source>
        <strain evidence="6 7">CIP104813</strain>
    </source>
</reference>
<evidence type="ECO:0000313" key="7">
    <source>
        <dbReference type="Proteomes" id="UP000195981"/>
    </source>
</evidence>
<feature type="region of interest" description="Disordered" evidence="4">
    <location>
        <begin position="1"/>
        <end position="20"/>
    </location>
</feature>
<evidence type="ECO:0000313" key="6">
    <source>
        <dbReference type="EMBL" id="SLM92386.1"/>
    </source>
</evidence>
<dbReference type="Proteomes" id="UP000195981">
    <property type="component" value="Unassembled WGS sequence"/>
</dbReference>
<dbReference type="PANTHER" id="PTHR30231">
    <property type="entry name" value="DNA POLYMERASE III SUBUNIT EPSILON"/>
    <property type="match status" value="1"/>
</dbReference>
<dbReference type="SMART" id="SM00479">
    <property type="entry name" value="EXOIII"/>
    <property type="match status" value="1"/>
</dbReference>
<dbReference type="InterPro" id="IPR036397">
    <property type="entry name" value="RNaseH_sf"/>
</dbReference>
<name>A0A1X6X1K5_9MICO</name>
<dbReference type="InterPro" id="IPR013520">
    <property type="entry name" value="Ribonucl_H"/>
</dbReference>
<dbReference type="EMBL" id="FWFG01000068">
    <property type="protein sequence ID" value="SLM92386.1"/>
    <property type="molecule type" value="Genomic_DNA"/>
</dbReference>
<dbReference type="GO" id="GO:0005829">
    <property type="term" value="C:cytosol"/>
    <property type="evidence" value="ECO:0007669"/>
    <property type="project" value="TreeGrafter"/>
</dbReference>
<dbReference type="AlphaFoldDB" id="A0A1X6X1K5"/>
<protein>
    <submittedName>
        <fullName evidence="6">COG0847: DNA polymerase III, epsilon subunit and related 3'-5' exonucleases</fullName>
    </submittedName>
</protein>
<evidence type="ECO:0000256" key="1">
    <source>
        <dbReference type="ARBA" id="ARBA00022722"/>
    </source>
</evidence>
<feature type="domain" description="Exonuclease" evidence="5">
    <location>
        <begin position="17"/>
        <end position="200"/>
    </location>
</feature>
<sequence>MTTPDAPGAPTRWIDGPLLGFDTETTGTDVTRDRIVTAALVLSRGPGREAETVATWLIDPGIEIPEAAAAVHGITTAHAREHGMQPAAALEEVAAMLADALERSIPVVAFNASFDLQILGAELARLGLPTLAERLGHDIAPVIDPLVLDRGLDRFRKGKRTLTDLCGVYDVTQDGRMHTADVDVSATLDVLRGIVARHRELGEAPLAEVHQRQIGLHRDWAENFNDFLRRKGKNPDVSTVWPL</sequence>
<accession>A0A1X6X1K5</accession>
<dbReference type="CDD" id="cd06127">
    <property type="entry name" value="DEDDh"/>
    <property type="match status" value="1"/>
</dbReference>
<dbReference type="SUPFAM" id="SSF53098">
    <property type="entry name" value="Ribonuclease H-like"/>
    <property type="match status" value="1"/>
</dbReference>
<dbReference type="GO" id="GO:0008408">
    <property type="term" value="F:3'-5' exonuclease activity"/>
    <property type="evidence" value="ECO:0007669"/>
    <property type="project" value="TreeGrafter"/>
</dbReference>
<dbReference type="Pfam" id="PF00929">
    <property type="entry name" value="RNase_T"/>
    <property type="match status" value="1"/>
</dbReference>
<dbReference type="InterPro" id="IPR012337">
    <property type="entry name" value="RNaseH-like_sf"/>
</dbReference>
<organism evidence="6 7">
    <name type="scientific">Brachybacterium nesterenkovii</name>
    <dbReference type="NCBI Taxonomy" id="47847"/>
    <lineage>
        <taxon>Bacteria</taxon>
        <taxon>Bacillati</taxon>
        <taxon>Actinomycetota</taxon>
        <taxon>Actinomycetes</taxon>
        <taxon>Micrococcales</taxon>
        <taxon>Dermabacteraceae</taxon>
        <taxon>Brachybacterium</taxon>
    </lineage>
</organism>
<evidence type="ECO:0000256" key="3">
    <source>
        <dbReference type="ARBA" id="ARBA00022839"/>
    </source>
</evidence>
<dbReference type="Gene3D" id="3.30.420.10">
    <property type="entry name" value="Ribonuclease H-like superfamily/Ribonuclease H"/>
    <property type="match status" value="1"/>
</dbReference>
<dbReference type="RefSeq" id="WP_087104257.1">
    <property type="nucleotide sequence ID" value="NZ_FWFG01000068.1"/>
</dbReference>
<dbReference type="GO" id="GO:0003676">
    <property type="term" value="F:nucleic acid binding"/>
    <property type="evidence" value="ECO:0007669"/>
    <property type="project" value="InterPro"/>
</dbReference>
<dbReference type="OrthoDB" id="9791657at2"/>
<evidence type="ECO:0000256" key="4">
    <source>
        <dbReference type="SAM" id="MobiDB-lite"/>
    </source>
</evidence>